<dbReference type="SUPFAM" id="SSF109854">
    <property type="entry name" value="DinB/YfiT-like putative metalloenzymes"/>
    <property type="match status" value="1"/>
</dbReference>
<dbReference type="InterPro" id="IPR024775">
    <property type="entry name" value="DinB-like"/>
</dbReference>
<evidence type="ECO:0000313" key="3">
    <source>
        <dbReference type="Proteomes" id="UP001596108"/>
    </source>
</evidence>
<gene>
    <name evidence="2" type="ORF">ACFPQ4_15230</name>
</gene>
<dbReference type="Proteomes" id="UP001596108">
    <property type="component" value="Unassembled WGS sequence"/>
</dbReference>
<reference evidence="3" key="1">
    <citation type="journal article" date="2019" name="Int. J. Syst. Evol. Microbiol.">
        <title>The Global Catalogue of Microorganisms (GCM) 10K type strain sequencing project: providing services to taxonomists for standard genome sequencing and annotation.</title>
        <authorList>
            <consortium name="The Broad Institute Genomics Platform"/>
            <consortium name="The Broad Institute Genome Sequencing Center for Infectious Disease"/>
            <person name="Wu L."/>
            <person name="Ma J."/>
        </authorList>
    </citation>
    <scope>NUCLEOTIDE SEQUENCE [LARGE SCALE GENOMIC DNA]</scope>
    <source>
        <strain evidence="3">CGMCC 1.18578</strain>
    </source>
</reference>
<keyword evidence="3" id="KW-1185">Reference proteome</keyword>
<dbReference type="Gene3D" id="1.20.120.450">
    <property type="entry name" value="dinb family like domain"/>
    <property type="match status" value="1"/>
</dbReference>
<dbReference type="Pfam" id="PF12867">
    <property type="entry name" value="DinB_2"/>
    <property type="match status" value="1"/>
</dbReference>
<dbReference type="RefSeq" id="WP_378112724.1">
    <property type="nucleotide sequence ID" value="NZ_JBHSNC010000047.1"/>
</dbReference>
<dbReference type="EMBL" id="JBHSNC010000047">
    <property type="protein sequence ID" value="MFC5530781.1"/>
    <property type="molecule type" value="Genomic_DNA"/>
</dbReference>
<sequence>MSDPKRVIESFSTLIAWADRLNELDDATWFKPLAEGKASIAEVISHLLYWDRYFITNVVLAAVRGEEIAYPDFDPFNAEAYKYAKSGISRKQLLWELSATRAELCRMLLALGEGMPSALAHTIQESTDHDLHHRNQIDGILNQR</sequence>
<comment type="caution">
    <text evidence="2">The sequence shown here is derived from an EMBL/GenBank/DDBJ whole genome shotgun (WGS) entry which is preliminary data.</text>
</comment>
<accession>A0ABW0R107</accession>
<evidence type="ECO:0000313" key="2">
    <source>
        <dbReference type="EMBL" id="MFC5530781.1"/>
    </source>
</evidence>
<feature type="domain" description="DinB-like" evidence="1">
    <location>
        <begin position="19"/>
        <end position="137"/>
    </location>
</feature>
<proteinExistence type="predicted"/>
<evidence type="ECO:0000259" key="1">
    <source>
        <dbReference type="Pfam" id="PF12867"/>
    </source>
</evidence>
<dbReference type="InterPro" id="IPR034660">
    <property type="entry name" value="DinB/YfiT-like"/>
</dbReference>
<protein>
    <submittedName>
        <fullName evidence="2">DinB family protein</fullName>
    </submittedName>
</protein>
<name>A0ABW0R107_9BACL</name>
<organism evidence="2 3">
    <name type="scientific">Cohnella yongneupensis</name>
    <dbReference type="NCBI Taxonomy" id="425006"/>
    <lineage>
        <taxon>Bacteria</taxon>
        <taxon>Bacillati</taxon>
        <taxon>Bacillota</taxon>
        <taxon>Bacilli</taxon>
        <taxon>Bacillales</taxon>
        <taxon>Paenibacillaceae</taxon>
        <taxon>Cohnella</taxon>
    </lineage>
</organism>